<organism evidence="4 5">
    <name type="scientific">Polarella glacialis</name>
    <name type="common">Dinoflagellate</name>
    <dbReference type="NCBI Taxonomy" id="89957"/>
    <lineage>
        <taxon>Eukaryota</taxon>
        <taxon>Sar</taxon>
        <taxon>Alveolata</taxon>
        <taxon>Dinophyceae</taxon>
        <taxon>Suessiales</taxon>
        <taxon>Suessiaceae</taxon>
        <taxon>Polarella</taxon>
    </lineage>
</organism>
<dbReference type="Pfam" id="PF13857">
    <property type="entry name" value="Ank_5"/>
    <property type="match status" value="1"/>
</dbReference>
<evidence type="ECO:0000313" key="4">
    <source>
        <dbReference type="EMBL" id="CAE8629004.1"/>
    </source>
</evidence>
<dbReference type="PROSITE" id="PS50088">
    <property type="entry name" value="ANK_REPEAT"/>
    <property type="match status" value="3"/>
</dbReference>
<dbReference type="PANTHER" id="PTHR24173">
    <property type="entry name" value="ANKYRIN REPEAT CONTAINING"/>
    <property type="match status" value="1"/>
</dbReference>
<dbReference type="Proteomes" id="UP000654075">
    <property type="component" value="Unassembled WGS sequence"/>
</dbReference>
<reference evidence="4" key="1">
    <citation type="submission" date="2021-02" db="EMBL/GenBank/DDBJ databases">
        <authorList>
            <person name="Dougan E. K."/>
            <person name="Rhodes N."/>
            <person name="Thang M."/>
            <person name="Chan C."/>
        </authorList>
    </citation>
    <scope>NUCLEOTIDE SEQUENCE</scope>
</reference>
<feature type="repeat" description="ANK" evidence="3">
    <location>
        <begin position="45"/>
        <end position="77"/>
    </location>
</feature>
<evidence type="ECO:0000256" key="2">
    <source>
        <dbReference type="ARBA" id="ARBA00023043"/>
    </source>
</evidence>
<dbReference type="Pfam" id="PF12796">
    <property type="entry name" value="Ank_2"/>
    <property type="match status" value="1"/>
</dbReference>
<dbReference type="SUPFAM" id="SSF48403">
    <property type="entry name" value="Ankyrin repeat"/>
    <property type="match status" value="1"/>
</dbReference>
<accession>A0A813GTN5</accession>
<protein>
    <submittedName>
        <fullName evidence="4">Uncharacterized protein</fullName>
    </submittedName>
</protein>
<keyword evidence="2 3" id="KW-0040">ANK repeat</keyword>
<dbReference type="PROSITE" id="PS50297">
    <property type="entry name" value="ANK_REP_REGION"/>
    <property type="match status" value="3"/>
</dbReference>
<keyword evidence="5" id="KW-1185">Reference proteome</keyword>
<proteinExistence type="predicted"/>
<dbReference type="OrthoDB" id="428624at2759"/>
<dbReference type="PRINTS" id="PR01415">
    <property type="entry name" value="ANKYRIN"/>
</dbReference>
<dbReference type="PANTHER" id="PTHR24173:SF74">
    <property type="entry name" value="ANKYRIN REPEAT DOMAIN-CONTAINING PROTEIN 16"/>
    <property type="match status" value="1"/>
</dbReference>
<dbReference type="InterPro" id="IPR036770">
    <property type="entry name" value="Ankyrin_rpt-contain_sf"/>
</dbReference>
<sequence>MADPNAVNYIGAAPLHYVCLRKTNWRGIANIILENGANIDCQTLAGKSALHFACENQLPELVEVLCLFGADTNLLDTEANTALHLTLLKEGGRDTVKQQIIEHLTASGANCLAPNLRGVTPLHLASGGGYMRSLQLLVQLGADVYAMTARGETGLHLAARSGFAEVTQFFLMEALPLLDVQDSEGNTALHACAAAGSLDCAVLLMRSGADVTVTNNRSQSPLDIARVRGTDLSNNHNPELMQMLKDANKGGACLQS</sequence>
<feature type="repeat" description="ANK" evidence="3">
    <location>
        <begin position="184"/>
        <end position="216"/>
    </location>
</feature>
<dbReference type="Gene3D" id="1.25.40.20">
    <property type="entry name" value="Ankyrin repeat-containing domain"/>
    <property type="match status" value="3"/>
</dbReference>
<dbReference type="InterPro" id="IPR002110">
    <property type="entry name" value="Ankyrin_rpt"/>
</dbReference>
<keyword evidence="1" id="KW-0677">Repeat</keyword>
<comment type="caution">
    <text evidence="4">The sequence shown here is derived from an EMBL/GenBank/DDBJ whole genome shotgun (WGS) entry which is preliminary data.</text>
</comment>
<dbReference type="OMA" id="AVYHNYK"/>
<evidence type="ECO:0000313" key="5">
    <source>
        <dbReference type="Proteomes" id="UP000654075"/>
    </source>
</evidence>
<name>A0A813GTN5_POLGL</name>
<dbReference type="AlphaFoldDB" id="A0A813GTN5"/>
<gene>
    <name evidence="4" type="ORF">PGLA1383_LOCUS45579</name>
</gene>
<dbReference type="EMBL" id="CAJNNV010029567">
    <property type="protein sequence ID" value="CAE8629004.1"/>
    <property type="molecule type" value="Genomic_DNA"/>
</dbReference>
<feature type="repeat" description="ANK" evidence="3">
    <location>
        <begin position="117"/>
        <end position="149"/>
    </location>
</feature>
<dbReference type="SMART" id="SM00248">
    <property type="entry name" value="ANK"/>
    <property type="match status" value="6"/>
</dbReference>
<evidence type="ECO:0000256" key="1">
    <source>
        <dbReference type="ARBA" id="ARBA00022737"/>
    </source>
</evidence>
<evidence type="ECO:0000256" key="3">
    <source>
        <dbReference type="PROSITE-ProRule" id="PRU00023"/>
    </source>
</evidence>